<evidence type="ECO:0000256" key="6">
    <source>
        <dbReference type="SAM" id="Phobius"/>
    </source>
</evidence>
<feature type="transmembrane region" description="Helical" evidence="6">
    <location>
        <begin position="32"/>
        <end position="58"/>
    </location>
</feature>
<dbReference type="InterPro" id="IPR011701">
    <property type="entry name" value="MFS"/>
</dbReference>
<dbReference type="InterPro" id="IPR020846">
    <property type="entry name" value="MFS_dom"/>
</dbReference>
<keyword evidence="3 6" id="KW-1133">Transmembrane helix</keyword>
<feature type="domain" description="Major facilitator superfamily (MFS) profile" evidence="7">
    <location>
        <begin position="35"/>
        <end position="467"/>
    </location>
</feature>
<keyword evidence="2 6" id="KW-0812">Transmembrane</keyword>
<reference evidence="8" key="1">
    <citation type="journal article" date="2020" name="Stud. Mycol.">
        <title>101 Dothideomycetes genomes: a test case for predicting lifestyles and emergence of pathogens.</title>
        <authorList>
            <person name="Haridas S."/>
            <person name="Albert R."/>
            <person name="Binder M."/>
            <person name="Bloem J."/>
            <person name="Labutti K."/>
            <person name="Salamov A."/>
            <person name="Andreopoulos B."/>
            <person name="Baker S."/>
            <person name="Barry K."/>
            <person name="Bills G."/>
            <person name="Bluhm B."/>
            <person name="Cannon C."/>
            <person name="Castanera R."/>
            <person name="Culley D."/>
            <person name="Daum C."/>
            <person name="Ezra D."/>
            <person name="Gonzalez J."/>
            <person name="Henrissat B."/>
            <person name="Kuo A."/>
            <person name="Liang C."/>
            <person name="Lipzen A."/>
            <person name="Lutzoni F."/>
            <person name="Magnuson J."/>
            <person name="Mondo S."/>
            <person name="Nolan M."/>
            <person name="Ohm R."/>
            <person name="Pangilinan J."/>
            <person name="Park H.-J."/>
            <person name="Ramirez L."/>
            <person name="Alfaro M."/>
            <person name="Sun H."/>
            <person name="Tritt A."/>
            <person name="Yoshinaga Y."/>
            <person name="Zwiers L.-H."/>
            <person name="Turgeon B."/>
            <person name="Goodwin S."/>
            <person name="Spatafora J."/>
            <person name="Crous P."/>
            <person name="Grigoriev I."/>
        </authorList>
    </citation>
    <scope>NUCLEOTIDE SEQUENCE</scope>
    <source>
        <strain evidence="8">CBS 279.74</strain>
    </source>
</reference>
<proteinExistence type="predicted"/>
<keyword evidence="9" id="KW-1185">Reference proteome</keyword>
<evidence type="ECO:0000256" key="1">
    <source>
        <dbReference type="ARBA" id="ARBA00004141"/>
    </source>
</evidence>
<feature type="transmembrane region" description="Helical" evidence="6">
    <location>
        <begin position="365"/>
        <end position="384"/>
    </location>
</feature>
<dbReference type="Proteomes" id="UP000799428">
    <property type="component" value="Unassembled WGS sequence"/>
</dbReference>
<dbReference type="GO" id="GO:0022857">
    <property type="term" value="F:transmembrane transporter activity"/>
    <property type="evidence" value="ECO:0007669"/>
    <property type="project" value="InterPro"/>
</dbReference>
<dbReference type="PROSITE" id="PS50850">
    <property type="entry name" value="MFS"/>
    <property type="match status" value="1"/>
</dbReference>
<organism evidence="8 9">
    <name type="scientific">Pleomassaria siparia CBS 279.74</name>
    <dbReference type="NCBI Taxonomy" id="1314801"/>
    <lineage>
        <taxon>Eukaryota</taxon>
        <taxon>Fungi</taxon>
        <taxon>Dikarya</taxon>
        <taxon>Ascomycota</taxon>
        <taxon>Pezizomycotina</taxon>
        <taxon>Dothideomycetes</taxon>
        <taxon>Pleosporomycetidae</taxon>
        <taxon>Pleosporales</taxon>
        <taxon>Pleomassariaceae</taxon>
        <taxon>Pleomassaria</taxon>
    </lineage>
</organism>
<feature type="transmembrane region" description="Helical" evidence="6">
    <location>
        <begin position="99"/>
        <end position="119"/>
    </location>
</feature>
<feature type="region of interest" description="Disordered" evidence="5">
    <location>
        <begin position="1"/>
        <end position="25"/>
    </location>
</feature>
<dbReference type="CDD" id="cd17502">
    <property type="entry name" value="MFS_Azr1_MDR_like"/>
    <property type="match status" value="1"/>
</dbReference>
<dbReference type="GO" id="GO:0005886">
    <property type="term" value="C:plasma membrane"/>
    <property type="evidence" value="ECO:0007669"/>
    <property type="project" value="TreeGrafter"/>
</dbReference>
<evidence type="ECO:0000256" key="4">
    <source>
        <dbReference type="ARBA" id="ARBA00023136"/>
    </source>
</evidence>
<evidence type="ECO:0000256" key="3">
    <source>
        <dbReference type="ARBA" id="ARBA00022989"/>
    </source>
</evidence>
<feature type="transmembrane region" description="Helical" evidence="6">
    <location>
        <begin position="125"/>
        <end position="150"/>
    </location>
</feature>
<name>A0A6G1JVA1_9PLEO</name>
<gene>
    <name evidence="8" type="ORF">K504DRAFT_485126</name>
</gene>
<comment type="subcellular location">
    <subcellularLocation>
        <location evidence="1">Membrane</location>
        <topology evidence="1">Multi-pass membrane protein</topology>
    </subcellularLocation>
</comment>
<feature type="transmembrane region" description="Helical" evidence="6">
    <location>
        <begin position="188"/>
        <end position="207"/>
    </location>
</feature>
<evidence type="ECO:0000256" key="2">
    <source>
        <dbReference type="ARBA" id="ARBA00022692"/>
    </source>
</evidence>
<accession>A0A6G1JVA1</accession>
<feature type="transmembrane region" description="Helical" evidence="6">
    <location>
        <begin position="277"/>
        <end position="296"/>
    </location>
</feature>
<evidence type="ECO:0000313" key="8">
    <source>
        <dbReference type="EMBL" id="KAF2704539.1"/>
    </source>
</evidence>
<feature type="transmembrane region" description="Helical" evidence="6">
    <location>
        <begin position="70"/>
        <end position="92"/>
    </location>
</feature>
<dbReference type="AlphaFoldDB" id="A0A6G1JVA1"/>
<feature type="transmembrane region" description="Helical" evidence="6">
    <location>
        <begin position="157"/>
        <end position="176"/>
    </location>
</feature>
<keyword evidence="4 6" id="KW-0472">Membrane</keyword>
<dbReference type="PANTHER" id="PTHR23501:SF199">
    <property type="entry name" value="MFS EFFLUX TRANSPORTER INPD-RELATED"/>
    <property type="match status" value="1"/>
</dbReference>
<feature type="compositionally biased region" description="Basic and acidic residues" evidence="5">
    <location>
        <begin position="1"/>
        <end position="15"/>
    </location>
</feature>
<evidence type="ECO:0000256" key="5">
    <source>
        <dbReference type="SAM" id="MobiDB-lite"/>
    </source>
</evidence>
<sequence>MQNPDEKRRHDVHEDEAPDSPSSDSYPKGIRLTLIMVSLMLGTALMDLDATIISVATPKISTHFQALDDVGWYGASYSMLLTAFTPIASNFYKYFHPKYVYLASIIVFEGGSILCAAAPSSSSFIAGRAIAGIGAAGLLQGAFGILTYVCTLEKRPLFLGGVVSLFGLFSSIGPVLGGELTEKTSWRWCFWILVFVGIVFALSLTGLDETTRKLPLATKAQKLDLPGVVLLVASGGIKFPWSHAEPIGLLVGFVVVFVLFGLWQWKAGEDVTVPLRYLKHHNMASYITIYYMPFYFQAALNQSPLKSGVSYMSDSLAVPQMIGLIAGGGITTATGHYMPVILVAQVLCATGAGLLTTITPSTATALWATYMVFCGLGLGLGVNVPHIAIQAVMETDNDVFIANGIASFFGQLGGSLGVPVGNAILIRVLKSTVPEQAPGISPDAVIDAGALALSSLSNLDTLVAVLRYAWAISVGRVQYISGRHHLCQCSNGLRDELVKHQDY</sequence>
<evidence type="ECO:0000259" key="7">
    <source>
        <dbReference type="PROSITE" id="PS50850"/>
    </source>
</evidence>
<dbReference type="EMBL" id="MU005782">
    <property type="protein sequence ID" value="KAF2704539.1"/>
    <property type="molecule type" value="Genomic_DNA"/>
</dbReference>
<dbReference type="Gene3D" id="1.20.1250.20">
    <property type="entry name" value="MFS general substrate transporter like domains"/>
    <property type="match status" value="2"/>
</dbReference>
<protein>
    <submittedName>
        <fullName evidence="8">MFS general substrate transporter</fullName>
    </submittedName>
</protein>
<dbReference type="SUPFAM" id="SSF103473">
    <property type="entry name" value="MFS general substrate transporter"/>
    <property type="match status" value="1"/>
</dbReference>
<dbReference type="InterPro" id="IPR036259">
    <property type="entry name" value="MFS_trans_sf"/>
</dbReference>
<feature type="transmembrane region" description="Helical" evidence="6">
    <location>
        <begin position="247"/>
        <end position="265"/>
    </location>
</feature>
<dbReference type="Pfam" id="PF07690">
    <property type="entry name" value="MFS_1"/>
    <property type="match status" value="1"/>
</dbReference>
<dbReference type="PANTHER" id="PTHR23501">
    <property type="entry name" value="MAJOR FACILITATOR SUPERFAMILY"/>
    <property type="match status" value="1"/>
</dbReference>
<evidence type="ECO:0000313" key="9">
    <source>
        <dbReference type="Proteomes" id="UP000799428"/>
    </source>
</evidence>
<dbReference type="OrthoDB" id="10021397at2759"/>
<feature type="transmembrane region" description="Helical" evidence="6">
    <location>
        <begin position="316"/>
        <end position="333"/>
    </location>
</feature>